<dbReference type="EMBL" id="AKHW03006807">
    <property type="protein sequence ID" value="KYO18579.1"/>
    <property type="molecule type" value="Genomic_DNA"/>
</dbReference>
<sequence>MRIAMSLCRWESKQAPDKKRKGRLCHLFQVASSSDEAKQQGRAGVKCTWEGIHRVVLSKSRQILKEAASFPDIMKHTSAKTFPGNLDR</sequence>
<comment type="caution">
    <text evidence="1">The sequence shown here is derived from an EMBL/GenBank/DDBJ whole genome shotgun (WGS) entry which is preliminary data.</text>
</comment>
<keyword evidence="2" id="KW-1185">Reference proteome</keyword>
<name>A0A151M250_ALLMI</name>
<evidence type="ECO:0000313" key="1">
    <source>
        <dbReference type="EMBL" id="KYO18579.1"/>
    </source>
</evidence>
<reference evidence="1 2" key="1">
    <citation type="journal article" date="2012" name="Genome Biol.">
        <title>Sequencing three crocodilian genomes to illuminate the evolution of archosaurs and amniotes.</title>
        <authorList>
            <person name="St John J.A."/>
            <person name="Braun E.L."/>
            <person name="Isberg S.R."/>
            <person name="Miles L.G."/>
            <person name="Chong A.Y."/>
            <person name="Gongora J."/>
            <person name="Dalzell P."/>
            <person name="Moran C."/>
            <person name="Bed'hom B."/>
            <person name="Abzhanov A."/>
            <person name="Burgess S.C."/>
            <person name="Cooksey A.M."/>
            <person name="Castoe T.A."/>
            <person name="Crawford N.G."/>
            <person name="Densmore L.D."/>
            <person name="Drew J.C."/>
            <person name="Edwards S.V."/>
            <person name="Faircloth B.C."/>
            <person name="Fujita M.K."/>
            <person name="Greenwold M.J."/>
            <person name="Hoffmann F.G."/>
            <person name="Howard J.M."/>
            <person name="Iguchi T."/>
            <person name="Janes D.E."/>
            <person name="Khan S.Y."/>
            <person name="Kohno S."/>
            <person name="de Koning A.J."/>
            <person name="Lance S.L."/>
            <person name="McCarthy F.M."/>
            <person name="McCormack J.E."/>
            <person name="Merchant M.E."/>
            <person name="Peterson D.G."/>
            <person name="Pollock D.D."/>
            <person name="Pourmand N."/>
            <person name="Raney B.J."/>
            <person name="Roessler K.A."/>
            <person name="Sanford J.R."/>
            <person name="Sawyer R.H."/>
            <person name="Schmidt C.J."/>
            <person name="Triplett E.W."/>
            <person name="Tuberville T.D."/>
            <person name="Venegas-Anaya M."/>
            <person name="Howard J.T."/>
            <person name="Jarvis E.D."/>
            <person name="Guillette L.J.Jr."/>
            <person name="Glenn T.C."/>
            <person name="Green R.E."/>
            <person name="Ray D.A."/>
        </authorList>
    </citation>
    <scope>NUCLEOTIDE SEQUENCE [LARGE SCALE GENOMIC DNA]</scope>
    <source>
        <strain evidence="1">KSC_2009_1</strain>
    </source>
</reference>
<organism evidence="1 2">
    <name type="scientific">Alligator mississippiensis</name>
    <name type="common">American alligator</name>
    <dbReference type="NCBI Taxonomy" id="8496"/>
    <lineage>
        <taxon>Eukaryota</taxon>
        <taxon>Metazoa</taxon>
        <taxon>Chordata</taxon>
        <taxon>Craniata</taxon>
        <taxon>Vertebrata</taxon>
        <taxon>Euteleostomi</taxon>
        <taxon>Archelosauria</taxon>
        <taxon>Archosauria</taxon>
        <taxon>Crocodylia</taxon>
        <taxon>Alligatoridae</taxon>
        <taxon>Alligatorinae</taxon>
        <taxon>Alligator</taxon>
    </lineage>
</organism>
<dbReference type="Proteomes" id="UP000050525">
    <property type="component" value="Unassembled WGS sequence"/>
</dbReference>
<protein>
    <submittedName>
        <fullName evidence="1">Uncharacterized protein</fullName>
    </submittedName>
</protein>
<evidence type="ECO:0000313" key="2">
    <source>
        <dbReference type="Proteomes" id="UP000050525"/>
    </source>
</evidence>
<gene>
    <name evidence="1" type="ORF">Y1Q_0014836</name>
</gene>
<proteinExistence type="predicted"/>
<accession>A0A151M250</accession>
<dbReference type="AlphaFoldDB" id="A0A151M250"/>